<dbReference type="OrthoDB" id="934157at2"/>
<dbReference type="EMBL" id="FNFO01000011">
    <property type="protein sequence ID" value="SDM25834.1"/>
    <property type="molecule type" value="Genomic_DNA"/>
</dbReference>
<sequence length="259" mass="29752">MDALQRMAVRFQTAEYIPPPYSHVYTLEAVPRPDGLAVRYELTYLDREDLTEEEIYDEGFTPDDDFVWEGVLSSAWTKALRDLLRKGGSTDMKESDGEIHLTLTDAQGQVAEGTPRKRETWAYFCQELVQAIYEVSGKERALVVRFAKVDPEQRVQLVTVQPSFRERRVQVRVETPPEERTFPLAWPRLKPLLRSVYAPDYEMDKSFEATPNRPGHYLDPGEGVWYRFGSGVLNPGPDQEVLQALEQWLNELLEKPGAS</sequence>
<accession>A0A1G9RRP5</accession>
<reference evidence="1 2" key="1">
    <citation type="submission" date="2016-10" db="EMBL/GenBank/DDBJ databases">
        <authorList>
            <person name="de Groot N.N."/>
        </authorList>
    </citation>
    <scope>NUCLEOTIDE SEQUENCE [LARGE SCALE GENOMIC DNA]</scope>
    <source>
        <strain evidence="1 2">DSM 25186</strain>
    </source>
</reference>
<dbReference type="AlphaFoldDB" id="A0A1G9RRP5"/>
<name>A0A1G9RRP5_9BACT</name>
<gene>
    <name evidence="1" type="ORF">SAMN05421823_111243</name>
</gene>
<dbReference type="Proteomes" id="UP000198510">
    <property type="component" value="Unassembled WGS sequence"/>
</dbReference>
<proteinExistence type="predicted"/>
<evidence type="ECO:0000313" key="2">
    <source>
        <dbReference type="Proteomes" id="UP000198510"/>
    </source>
</evidence>
<keyword evidence="2" id="KW-1185">Reference proteome</keyword>
<protein>
    <submittedName>
        <fullName evidence="1">Uncharacterized protein</fullName>
    </submittedName>
</protein>
<evidence type="ECO:0000313" key="1">
    <source>
        <dbReference type="EMBL" id="SDM25834.1"/>
    </source>
</evidence>
<organism evidence="1 2">
    <name type="scientific">Catalinimonas alkaloidigena</name>
    <dbReference type="NCBI Taxonomy" id="1075417"/>
    <lineage>
        <taxon>Bacteria</taxon>
        <taxon>Pseudomonadati</taxon>
        <taxon>Bacteroidota</taxon>
        <taxon>Cytophagia</taxon>
        <taxon>Cytophagales</taxon>
        <taxon>Catalimonadaceae</taxon>
        <taxon>Catalinimonas</taxon>
    </lineage>
</organism>